<dbReference type="PANTHER" id="PTHR28620:SF1">
    <property type="entry name" value="CENP-V_GFA DOMAIN-CONTAINING PROTEIN"/>
    <property type="match status" value="1"/>
</dbReference>
<gene>
    <name evidence="1" type="ORF">ATNIH1004_007757</name>
</gene>
<name>A0A5M9MM06_9EURO</name>
<evidence type="ECO:0008006" key="3">
    <source>
        <dbReference type="Google" id="ProtNLM"/>
    </source>
</evidence>
<dbReference type="EMBL" id="QUQM01000007">
    <property type="protein sequence ID" value="KAA8646330.1"/>
    <property type="molecule type" value="Genomic_DNA"/>
</dbReference>
<proteinExistence type="predicted"/>
<accession>A0A5M9MM06</accession>
<organism evidence="1 2">
    <name type="scientific">Aspergillus tanneri</name>
    <dbReference type="NCBI Taxonomy" id="1220188"/>
    <lineage>
        <taxon>Eukaryota</taxon>
        <taxon>Fungi</taxon>
        <taxon>Dikarya</taxon>
        <taxon>Ascomycota</taxon>
        <taxon>Pezizomycotina</taxon>
        <taxon>Eurotiomycetes</taxon>
        <taxon>Eurotiomycetidae</taxon>
        <taxon>Eurotiales</taxon>
        <taxon>Aspergillaceae</taxon>
        <taxon>Aspergillus</taxon>
        <taxon>Aspergillus subgen. Circumdati</taxon>
    </lineage>
</organism>
<evidence type="ECO:0000313" key="1">
    <source>
        <dbReference type="EMBL" id="KAA8646330.1"/>
    </source>
</evidence>
<sequence>MAPVDFPVSSPDGTVIVLRSICSINGYLLVYTQKANITFHNSDDAIKEYRFGSMKYPHGFCPNCGTSVYARAEGGEYDGIVAVNVRTLKDVDISTLKIEQLDGKRINAG</sequence>
<dbReference type="RefSeq" id="XP_033425691.1">
    <property type="nucleotide sequence ID" value="XM_033572376.1"/>
</dbReference>
<protein>
    <recommendedName>
        <fullName evidence="3">CENP-V/GFA domain-containing protein</fullName>
    </recommendedName>
</protein>
<dbReference type="OrthoDB" id="2993351at2759"/>
<dbReference type="GeneID" id="54330459"/>
<reference evidence="1 2" key="1">
    <citation type="submission" date="2019-08" db="EMBL/GenBank/DDBJ databases">
        <title>The genome sequence of a newly discovered highly antifungal drug resistant Aspergillus species, Aspergillus tanneri NIH 1004.</title>
        <authorList>
            <person name="Mounaud S."/>
            <person name="Singh I."/>
            <person name="Joardar V."/>
            <person name="Pakala S."/>
            <person name="Pakala S."/>
            <person name="Venepally P."/>
            <person name="Chung J.K."/>
            <person name="Losada L."/>
            <person name="Nierman W.C."/>
        </authorList>
    </citation>
    <scope>NUCLEOTIDE SEQUENCE [LARGE SCALE GENOMIC DNA]</scope>
    <source>
        <strain evidence="1 2">NIH1004</strain>
    </source>
</reference>
<dbReference type="AlphaFoldDB" id="A0A5M9MM06"/>
<evidence type="ECO:0000313" key="2">
    <source>
        <dbReference type="Proteomes" id="UP000324241"/>
    </source>
</evidence>
<dbReference type="Proteomes" id="UP000324241">
    <property type="component" value="Unassembled WGS sequence"/>
</dbReference>
<dbReference type="Gene3D" id="2.170.150.70">
    <property type="match status" value="1"/>
</dbReference>
<dbReference type="SUPFAM" id="SSF51316">
    <property type="entry name" value="Mss4-like"/>
    <property type="match status" value="1"/>
</dbReference>
<comment type="caution">
    <text evidence="1">The sequence shown here is derived from an EMBL/GenBank/DDBJ whole genome shotgun (WGS) entry which is preliminary data.</text>
</comment>
<dbReference type="InterPro" id="IPR011057">
    <property type="entry name" value="Mss4-like_sf"/>
</dbReference>
<dbReference type="PANTHER" id="PTHR28620">
    <property type="entry name" value="CENTROMERE PROTEIN V"/>
    <property type="match status" value="1"/>
</dbReference>
<dbReference type="InterPro" id="IPR052355">
    <property type="entry name" value="CENP-V-like"/>
</dbReference>